<evidence type="ECO:0000256" key="2">
    <source>
        <dbReference type="ARBA" id="ARBA00022679"/>
    </source>
</evidence>
<feature type="binding site" evidence="7">
    <location>
        <begin position="7"/>
        <end position="12"/>
    </location>
    <ligand>
        <name>ATP</name>
        <dbReference type="ChEBI" id="CHEBI:30616"/>
    </ligand>
</feature>
<comment type="subunit">
    <text evidence="7">Monomer.</text>
</comment>
<comment type="function">
    <text evidence="7">Catalyzes the specific phosphorylation of the 3-hydroxyl group of shikimic acid using ATP as a cosubstrate.</text>
</comment>
<evidence type="ECO:0000256" key="7">
    <source>
        <dbReference type="HAMAP-Rule" id="MF_00109"/>
    </source>
</evidence>
<proteinExistence type="inferred from homology"/>
<keyword evidence="6 7" id="KW-0057">Aromatic amino acid biosynthesis</keyword>
<dbReference type="GO" id="GO:0009073">
    <property type="term" value="P:aromatic amino acid family biosynthetic process"/>
    <property type="evidence" value="ECO:0007669"/>
    <property type="project" value="UniProtKB-KW"/>
</dbReference>
<keyword evidence="9" id="KW-1185">Reference proteome</keyword>
<keyword evidence="7" id="KW-0460">Magnesium</keyword>
<feature type="binding site" evidence="7">
    <location>
        <position position="29"/>
    </location>
    <ligand>
        <name>substrate</name>
    </ligand>
</feature>
<dbReference type="PRINTS" id="PR01100">
    <property type="entry name" value="SHIKIMTKNASE"/>
</dbReference>
<evidence type="ECO:0000256" key="3">
    <source>
        <dbReference type="ARBA" id="ARBA00022741"/>
    </source>
</evidence>
<feature type="binding site" evidence="7">
    <location>
        <position position="11"/>
    </location>
    <ligand>
        <name>Mg(2+)</name>
        <dbReference type="ChEBI" id="CHEBI:18420"/>
    </ligand>
</feature>
<comment type="subcellular location">
    <subcellularLocation>
        <location evidence="7">Cytoplasm</location>
    </subcellularLocation>
</comment>
<dbReference type="PANTHER" id="PTHR21087">
    <property type="entry name" value="SHIKIMATE KINASE"/>
    <property type="match status" value="1"/>
</dbReference>
<feature type="binding site" evidence="7">
    <location>
        <position position="132"/>
    </location>
    <ligand>
        <name>substrate</name>
    </ligand>
</feature>
<organism evidence="8 9">
    <name type="scientific">Georgenia soli</name>
    <dbReference type="NCBI Taxonomy" id="638953"/>
    <lineage>
        <taxon>Bacteria</taxon>
        <taxon>Bacillati</taxon>
        <taxon>Actinomycetota</taxon>
        <taxon>Actinomycetes</taxon>
        <taxon>Micrococcales</taxon>
        <taxon>Bogoriellaceae</taxon>
        <taxon>Georgenia</taxon>
    </lineage>
</organism>
<sequence length="165" mass="16535">MLVGPPGGGKSTVGALVAQRLGVAFLDTDEMVAERGGAPVGELIVDLGEEAFRALERDVVADALRSDGVLALGSGAVEDATESLQRYASAGGTVVMLDVSMAAGVPRVGLNAPRSVALGSARAQFAAMAAARRPSYERVAGTVVDTSSLTVDDVAAAVLATIGHS</sequence>
<evidence type="ECO:0000256" key="5">
    <source>
        <dbReference type="ARBA" id="ARBA00022840"/>
    </source>
</evidence>
<dbReference type="CDD" id="cd00464">
    <property type="entry name" value="SK"/>
    <property type="match status" value="1"/>
</dbReference>
<dbReference type="GO" id="GO:0009423">
    <property type="term" value="P:chorismate biosynthetic process"/>
    <property type="evidence" value="ECO:0007669"/>
    <property type="project" value="UniProtKB-UniRule"/>
</dbReference>
<dbReference type="AlphaFoldDB" id="A0A2A9EGC9"/>
<feature type="binding site" evidence="7">
    <location>
        <position position="53"/>
    </location>
    <ligand>
        <name>substrate</name>
    </ligand>
</feature>
<keyword evidence="7" id="KW-0963">Cytoplasm</keyword>
<dbReference type="InterPro" id="IPR031322">
    <property type="entry name" value="Shikimate/glucono_kinase"/>
</dbReference>
<dbReference type="GO" id="GO:0005829">
    <property type="term" value="C:cytosol"/>
    <property type="evidence" value="ECO:0007669"/>
    <property type="project" value="TreeGrafter"/>
</dbReference>
<protein>
    <recommendedName>
        <fullName evidence="7">Shikimate kinase</fullName>
        <shortName evidence="7">SK</shortName>
        <ecNumber evidence="7">2.7.1.71</ecNumber>
    </recommendedName>
</protein>
<evidence type="ECO:0000256" key="6">
    <source>
        <dbReference type="ARBA" id="ARBA00023141"/>
    </source>
</evidence>
<dbReference type="InterPro" id="IPR000623">
    <property type="entry name" value="Shikimate_kinase/TSH1"/>
</dbReference>
<dbReference type="EC" id="2.7.1.71" evidence="7"/>
<reference evidence="8 9" key="1">
    <citation type="submission" date="2017-10" db="EMBL/GenBank/DDBJ databases">
        <title>Sequencing the genomes of 1000 actinobacteria strains.</title>
        <authorList>
            <person name="Klenk H.-P."/>
        </authorList>
    </citation>
    <scope>NUCLEOTIDE SEQUENCE [LARGE SCALE GENOMIC DNA]</scope>
    <source>
        <strain evidence="8 9">DSM 21838</strain>
    </source>
</reference>
<keyword evidence="7" id="KW-0479">Metal-binding</keyword>
<dbReference type="GO" id="GO:0005524">
    <property type="term" value="F:ATP binding"/>
    <property type="evidence" value="ECO:0007669"/>
    <property type="project" value="UniProtKB-UniRule"/>
</dbReference>
<accession>A0A2A9EGC9</accession>
<dbReference type="GO" id="GO:0004765">
    <property type="term" value="F:shikimate kinase activity"/>
    <property type="evidence" value="ECO:0007669"/>
    <property type="project" value="UniProtKB-UniRule"/>
</dbReference>
<dbReference type="GO" id="GO:0008652">
    <property type="term" value="P:amino acid biosynthetic process"/>
    <property type="evidence" value="ECO:0007669"/>
    <property type="project" value="UniProtKB-KW"/>
</dbReference>
<comment type="catalytic activity">
    <reaction evidence="7">
        <text>shikimate + ATP = 3-phosphoshikimate + ADP + H(+)</text>
        <dbReference type="Rhea" id="RHEA:13121"/>
        <dbReference type="ChEBI" id="CHEBI:15378"/>
        <dbReference type="ChEBI" id="CHEBI:30616"/>
        <dbReference type="ChEBI" id="CHEBI:36208"/>
        <dbReference type="ChEBI" id="CHEBI:145989"/>
        <dbReference type="ChEBI" id="CHEBI:456216"/>
        <dbReference type="EC" id="2.7.1.71"/>
    </reaction>
</comment>
<keyword evidence="4 7" id="KW-0418">Kinase</keyword>
<evidence type="ECO:0000313" key="9">
    <source>
        <dbReference type="Proteomes" id="UP000222106"/>
    </source>
</evidence>
<comment type="pathway">
    <text evidence="7">Metabolic intermediate biosynthesis; chorismate biosynthesis; chorismate from D-erythrose 4-phosphate and phosphoenolpyruvate: step 5/7.</text>
</comment>
<dbReference type="EMBL" id="PDJI01000004">
    <property type="protein sequence ID" value="PFG37984.1"/>
    <property type="molecule type" value="Genomic_DNA"/>
</dbReference>
<name>A0A2A9EGC9_9MICO</name>
<dbReference type="SUPFAM" id="SSF52540">
    <property type="entry name" value="P-loop containing nucleoside triphosphate hydrolases"/>
    <property type="match status" value="1"/>
</dbReference>
<dbReference type="Pfam" id="PF01202">
    <property type="entry name" value="SKI"/>
    <property type="match status" value="1"/>
</dbReference>
<comment type="caution">
    <text evidence="7">Lacks conserved residue(s) required for the propagation of feature annotation.</text>
</comment>
<dbReference type="GO" id="GO:0000287">
    <property type="term" value="F:magnesium ion binding"/>
    <property type="evidence" value="ECO:0007669"/>
    <property type="project" value="UniProtKB-UniRule"/>
</dbReference>
<keyword evidence="1 7" id="KW-0028">Amino-acid biosynthesis</keyword>
<keyword evidence="5 7" id="KW-0067">ATP-binding</keyword>
<evidence type="ECO:0000256" key="4">
    <source>
        <dbReference type="ARBA" id="ARBA00022777"/>
    </source>
</evidence>
<dbReference type="Proteomes" id="UP000222106">
    <property type="component" value="Unassembled WGS sequence"/>
</dbReference>
<keyword evidence="3 7" id="KW-0547">Nucleotide-binding</keyword>
<dbReference type="PANTHER" id="PTHR21087:SF16">
    <property type="entry name" value="SHIKIMATE KINASE 1, CHLOROPLASTIC"/>
    <property type="match status" value="1"/>
</dbReference>
<keyword evidence="2 7" id="KW-0808">Transferase</keyword>
<comment type="cofactor">
    <cofactor evidence="7">
        <name>Mg(2+)</name>
        <dbReference type="ChEBI" id="CHEBI:18420"/>
    </cofactor>
    <text evidence="7">Binds 1 Mg(2+) ion per subunit.</text>
</comment>
<comment type="similarity">
    <text evidence="7">Belongs to the shikimate kinase family.</text>
</comment>
<dbReference type="Gene3D" id="3.40.50.300">
    <property type="entry name" value="P-loop containing nucleotide triphosphate hydrolases"/>
    <property type="match status" value="1"/>
</dbReference>
<gene>
    <name evidence="7" type="primary">aroK</name>
    <name evidence="8" type="ORF">ATJ97_0452</name>
</gene>
<dbReference type="InterPro" id="IPR027417">
    <property type="entry name" value="P-loop_NTPase"/>
</dbReference>
<evidence type="ECO:0000256" key="1">
    <source>
        <dbReference type="ARBA" id="ARBA00022605"/>
    </source>
</evidence>
<comment type="caution">
    <text evidence="8">The sequence shown here is derived from an EMBL/GenBank/DDBJ whole genome shotgun (WGS) entry which is preliminary data.</text>
</comment>
<dbReference type="UniPathway" id="UPA00053">
    <property type="reaction ID" value="UER00088"/>
</dbReference>
<dbReference type="HAMAP" id="MF_00109">
    <property type="entry name" value="Shikimate_kinase"/>
    <property type="match status" value="1"/>
</dbReference>
<evidence type="ECO:0000313" key="8">
    <source>
        <dbReference type="EMBL" id="PFG37984.1"/>
    </source>
</evidence>